<reference evidence="2 3" key="1">
    <citation type="submission" date="2016-11" db="EMBL/GenBank/DDBJ databases">
        <authorList>
            <person name="Jaros S."/>
            <person name="Januszkiewicz K."/>
            <person name="Wedrychowicz H."/>
        </authorList>
    </citation>
    <scope>NUCLEOTIDE SEQUENCE [LARGE SCALE GENOMIC DNA]</scope>
    <source>
        <strain evidence="2 3">DSM 17477</strain>
    </source>
</reference>
<dbReference type="PANTHER" id="PTHR39339">
    <property type="entry name" value="SLR1444 PROTEIN"/>
    <property type="match status" value="1"/>
</dbReference>
<dbReference type="STRING" id="1121476.SAMN02745751_02184"/>
<proteinExistence type="predicted"/>
<evidence type="ECO:0000313" key="3">
    <source>
        <dbReference type="Proteomes" id="UP000184052"/>
    </source>
</evidence>
<keyword evidence="3" id="KW-1185">Reference proteome</keyword>
<sequence length="273" mass="32436">MKKKERASRILTEHIKKIRSDIKSKLDECRESMSVDSVHDIRVDLRKLMSISELTLNFKDVDQKNRKFLRKMQKQFSSTRDIHVAMDYVKSNFDESEALEFIGYLDTLRTERENLLRDGLIEFNTPKLIKRIDRLASAASSSEFKNNFPSTLRTRLDDSFLEVVKNIELIDKNDIATIHKVRISLKHFRYLFEIHSLVFKEEKERLTSLKSLQDWLGEIQDLTVLEKLLKDYNKKTGNDIEGMTAFIYSRTDFLIESFYNKRYDVLYLWEIKT</sequence>
<feature type="domain" description="CHAD" evidence="1">
    <location>
        <begin position="1"/>
        <end position="273"/>
    </location>
</feature>
<dbReference type="OrthoDB" id="369398at2"/>
<evidence type="ECO:0000259" key="1">
    <source>
        <dbReference type="PROSITE" id="PS51708"/>
    </source>
</evidence>
<name>A0A1M6I226_9FIRM</name>
<dbReference type="Proteomes" id="UP000184052">
    <property type="component" value="Unassembled WGS sequence"/>
</dbReference>
<gene>
    <name evidence="2" type="ORF">SAMN02745751_02184</name>
</gene>
<protein>
    <submittedName>
        <fullName evidence="2">CHAD domain-containing protein</fullName>
    </submittedName>
</protein>
<dbReference type="AlphaFoldDB" id="A0A1M6I226"/>
<dbReference type="PANTHER" id="PTHR39339:SF1">
    <property type="entry name" value="CHAD DOMAIN-CONTAINING PROTEIN"/>
    <property type="match status" value="1"/>
</dbReference>
<dbReference type="RefSeq" id="WP_073049615.1">
    <property type="nucleotide sequence ID" value="NZ_FQZL01000015.1"/>
</dbReference>
<evidence type="ECO:0000313" key="2">
    <source>
        <dbReference type="EMBL" id="SHJ28485.1"/>
    </source>
</evidence>
<dbReference type="PROSITE" id="PS51708">
    <property type="entry name" value="CHAD"/>
    <property type="match status" value="1"/>
</dbReference>
<organism evidence="2 3">
    <name type="scientific">Dethiosulfatibacter aminovorans DSM 17477</name>
    <dbReference type="NCBI Taxonomy" id="1121476"/>
    <lineage>
        <taxon>Bacteria</taxon>
        <taxon>Bacillati</taxon>
        <taxon>Bacillota</taxon>
        <taxon>Tissierellia</taxon>
        <taxon>Dethiosulfatibacter</taxon>
    </lineage>
</organism>
<dbReference type="Pfam" id="PF05235">
    <property type="entry name" value="CHAD"/>
    <property type="match status" value="1"/>
</dbReference>
<dbReference type="Gene3D" id="1.40.20.10">
    <property type="entry name" value="CHAD domain"/>
    <property type="match status" value="1"/>
</dbReference>
<dbReference type="EMBL" id="FQZL01000015">
    <property type="protein sequence ID" value="SHJ28485.1"/>
    <property type="molecule type" value="Genomic_DNA"/>
</dbReference>
<dbReference type="InterPro" id="IPR038186">
    <property type="entry name" value="CHAD_dom_sf"/>
</dbReference>
<accession>A0A1M6I226</accession>
<dbReference type="SMART" id="SM00880">
    <property type="entry name" value="CHAD"/>
    <property type="match status" value="1"/>
</dbReference>
<dbReference type="InterPro" id="IPR007899">
    <property type="entry name" value="CHAD_dom"/>
</dbReference>